<evidence type="ECO:0000259" key="6">
    <source>
        <dbReference type="Pfam" id="PF07782"/>
    </source>
</evidence>
<evidence type="ECO:0000313" key="8">
    <source>
        <dbReference type="EMBL" id="GFR91447.1"/>
    </source>
</evidence>
<comment type="subcellular location">
    <subcellularLocation>
        <location evidence="1">Membrane</location>
        <topology evidence="1">Multi-pass membrane protein</topology>
    </subcellularLocation>
</comment>
<keyword evidence="4 5" id="KW-0472">Membrane</keyword>
<protein>
    <submittedName>
        <fullName evidence="8">DC-STAMP domain-containing protein 2</fullName>
    </submittedName>
</protein>
<keyword evidence="3 5" id="KW-1133">Transmembrane helix</keyword>
<evidence type="ECO:0000259" key="7">
    <source>
        <dbReference type="Pfam" id="PF26037"/>
    </source>
</evidence>
<dbReference type="Proteomes" id="UP000762676">
    <property type="component" value="Unassembled WGS sequence"/>
</dbReference>
<feature type="domain" description="E3 ubiquitin-protein ligase DCST1-like C-terminal" evidence="7">
    <location>
        <begin position="616"/>
        <end position="661"/>
    </location>
</feature>
<evidence type="ECO:0000256" key="4">
    <source>
        <dbReference type="ARBA" id="ARBA00023136"/>
    </source>
</evidence>
<proteinExistence type="predicted"/>
<dbReference type="AlphaFoldDB" id="A0AAV4H0B3"/>
<name>A0AAV4H0B3_9GAST</name>
<organism evidence="8 9">
    <name type="scientific">Elysia marginata</name>
    <dbReference type="NCBI Taxonomy" id="1093978"/>
    <lineage>
        <taxon>Eukaryota</taxon>
        <taxon>Metazoa</taxon>
        <taxon>Spiralia</taxon>
        <taxon>Lophotrochozoa</taxon>
        <taxon>Mollusca</taxon>
        <taxon>Gastropoda</taxon>
        <taxon>Heterobranchia</taxon>
        <taxon>Euthyneura</taxon>
        <taxon>Panpulmonata</taxon>
        <taxon>Sacoglossa</taxon>
        <taxon>Placobranchoidea</taxon>
        <taxon>Plakobranchidae</taxon>
        <taxon>Elysia</taxon>
    </lineage>
</organism>
<evidence type="ECO:0000256" key="3">
    <source>
        <dbReference type="ARBA" id="ARBA00022989"/>
    </source>
</evidence>
<evidence type="ECO:0000256" key="2">
    <source>
        <dbReference type="ARBA" id="ARBA00022692"/>
    </source>
</evidence>
<feature type="transmembrane region" description="Helical" evidence="5">
    <location>
        <begin position="124"/>
        <end position="150"/>
    </location>
</feature>
<dbReference type="EMBL" id="BMAT01012393">
    <property type="protein sequence ID" value="GFR91447.1"/>
    <property type="molecule type" value="Genomic_DNA"/>
</dbReference>
<sequence length="696" mass="79759">MASEIIQKGLEVRRILNEMAFHKENRIREIVGLPPLESWWSQCKAGVCSSIRACFCRVCCPCCIELPTIGEFCCPEGSFAFRLCTTGEYPHEVIKTFVCFVSGLLLSMGIFFFFCLQLEVNMELALAIAIFSGLFLSIGLAFFNTIRCLVLIALPNFASSKGRSFLIMYAMVLILNHPVQDFSHNLTVLTDAATCGQSMALNETKRLVEAATSPMVSIMSGIKVMLKCIQRLTDELRKAFKALLRAVEEIISVIEKVIKWLAGMTDVCNKNMGNPYKKCKKVSRPVVTKIRDIREMFYFNVSIDYRYIYTMNESRPYSEVRRAIMDEVNAKLSIVHIIQVLLDNVMCFTLLLVVIKAVLYRRKFLNKDNFDNCYVTKRLFEVEKRRQDMGKDGVFPLKLMETFRFIPTFSYMMTKNELRKLAKGLLFWLFGVFHAAYYIVCDYTLYWVLDLVRRHMDHTSSAGVPPHLQLHVKGQGPMADMYRSMVGVVEPAADDGLTIDSTTCLPNPKEPNYAVYKTVALVYLVTFFLTIFEAYLLRLQHVVANMYYPHREKARAVWLYNHILLTRNSFLVFTRKQVARKYKNEKAIEKFSILSRIAAKSKVFRAILKCMGRERKYCLSCGVEGAKEDMFRFTHCINCKSPYCNECFEELKNICTACMNPLDYGDVDGVSVEEDSSEDEEVRNISVSGTSEFTIA</sequence>
<evidence type="ECO:0000256" key="1">
    <source>
        <dbReference type="ARBA" id="ARBA00004141"/>
    </source>
</evidence>
<keyword evidence="2 5" id="KW-0812">Transmembrane</keyword>
<dbReference type="Pfam" id="PF07782">
    <property type="entry name" value="DC_STAMP"/>
    <property type="match status" value="1"/>
</dbReference>
<dbReference type="GO" id="GO:0016020">
    <property type="term" value="C:membrane"/>
    <property type="evidence" value="ECO:0007669"/>
    <property type="project" value="UniProtKB-SubCell"/>
</dbReference>
<dbReference type="Pfam" id="PF26037">
    <property type="entry name" value="zf-RING_DCST1_C"/>
    <property type="match status" value="1"/>
</dbReference>
<accession>A0AAV4H0B3</accession>
<dbReference type="InterPro" id="IPR012858">
    <property type="entry name" value="DC_STAMP-like"/>
</dbReference>
<reference evidence="8 9" key="1">
    <citation type="journal article" date="2021" name="Elife">
        <title>Chloroplast acquisition without the gene transfer in kleptoplastic sea slugs, Plakobranchus ocellatus.</title>
        <authorList>
            <person name="Maeda T."/>
            <person name="Takahashi S."/>
            <person name="Yoshida T."/>
            <person name="Shimamura S."/>
            <person name="Takaki Y."/>
            <person name="Nagai Y."/>
            <person name="Toyoda A."/>
            <person name="Suzuki Y."/>
            <person name="Arimoto A."/>
            <person name="Ishii H."/>
            <person name="Satoh N."/>
            <person name="Nishiyama T."/>
            <person name="Hasebe M."/>
            <person name="Maruyama T."/>
            <person name="Minagawa J."/>
            <person name="Obokata J."/>
            <person name="Shigenobu S."/>
        </authorList>
    </citation>
    <scope>NUCLEOTIDE SEQUENCE [LARGE SCALE GENOMIC DNA]</scope>
</reference>
<keyword evidence="9" id="KW-1185">Reference proteome</keyword>
<comment type="caution">
    <text evidence="8">The sequence shown here is derived from an EMBL/GenBank/DDBJ whole genome shotgun (WGS) entry which is preliminary data.</text>
</comment>
<dbReference type="Pfam" id="PF26039">
    <property type="entry name" value="Dcst2"/>
    <property type="match status" value="1"/>
</dbReference>
<dbReference type="InterPro" id="IPR051856">
    <property type="entry name" value="CSR-E3_Ligase_Protein"/>
</dbReference>
<evidence type="ECO:0000313" key="9">
    <source>
        <dbReference type="Proteomes" id="UP000762676"/>
    </source>
</evidence>
<dbReference type="PANTHER" id="PTHR21041">
    <property type="entry name" value="DENDRITIC CELL-SPECIFIC TRANSMEMBRANE PROTEIN"/>
    <property type="match status" value="1"/>
</dbReference>
<evidence type="ECO:0000256" key="5">
    <source>
        <dbReference type="SAM" id="Phobius"/>
    </source>
</evidence>
<dbReference type="InterPro" id="IPR058842">
    <property type="entry name" value="DCST1_C"/>
</dbReference>
<feature type="transmembrane region" description="Helical" evidence="5">
    <location>
        <begin position="334"/>
        <end position="359"/>
    </location>
</feature>
<feature type="transmembrane region" description="Helical" evidence="5">
    <location>
        <begin position="425"/>
        <end position="449"/>
    </location>
</feature>
<feature type="domain" description="Dendritic cell-specific transmembrane protein-like" evidence="6">
    <location>
        <begin position="370"/>
        <end position="560"/>
    </location>
</feature>
<dbReference type="PANTHER" id="PTHR21041:SF9">
    <property type="entry name" value="DENDRITIC CELL-SPECIFIC TRANSMEMBRANE PROTEIN-LIKE DOMAIN-CONTAINING PROTEIN"/>
    <property type="match status" value="1"/>
</dbReference>
<feature type="transmembrane region" description="Helical" evidence="5">
    <location>
        <begin position="515"/>
        <end position="537"/>
    </location>
</feature>
<feature type="transmembrane region" description="Helical" evidence="5">
    <location>
        <begin position="97"/>
        <end position="118"/>
    </location>
</feature>
<gene>
    <name evidence="8" type="ORF">ElyMa_006176100</name>
</gene>